<dbReference type="GO" id="GO:0005829">
    <property type="term" value="C:cytosol"/>
    <property type="evidence" value="ECO:0007669"/>
    <property type="project" value="TreeGrafter"/>
</dbReference>
<accession>A0A9W9Z6S5</accession>
<reference evidence="18" key="1">
    <citation type="submission" date="2023-01" db="EMBL/GenBank/DDBJ databases">
        <title>Genome assembly of the deep-sea coral Lophelia pertusa.</title>
        <authorList>
            <person name="Herrera S."/>
            <person name="Cordes E."/>
        </authorList>
    </citation>
    <scope>NUCLEOTIDE SEQUENCE</scope>
    <source>
        <strain evidence="18">USNM1676648</strain>
        <tissue evidence="18">Polyp</tissue>
    </source>
</reference>
<keyword evidence="8" id="KW-0904">Protein phosphatase</keyword>
<dbReference type="PANTHER" id="PTHR45948:SF2">
    <property type="entry name" value="DUAL SPECIFICITY PROTEIN PHOSPHATASE"/>
    <property type="match status" value="1"/>
</dbReference>
<dbReference type="FunFam" id="3.90.190.10:FF:000052">
    <property type="entry name" value="Dual specificity phosphatase 15"/>
    <property type="match status" value="1"/>
</dbReference>
<dbReference type="InterPro" id="IPR000340">
    <property type="entry name" value="Dual-sp_phosphatase_cat-dom"/>
</dbReference>
<comment type="catalytic activity">
    <reaction evidence="13">
        <text>O-phospho-L-tyrosyl-[protein] + H2O = L-tyrosyl-[protein] + phosphate</text>
        <dbReference type="Rhea" id="RHEA:10684"/>
        <dbReference type="Rhea" id="RHEA-COMP:10136"/>
        <dbReference type="Rhea" id="RHEA-COMP:20101"/>
        <dbReference type="ChEBI" id="CHEBI:15377"/>
        <dbReference type="ChEBI" id="CHEBI:43474"/>
        <dbReference type="ChEBI" id="CHEBI:46858"/>
        <dbReference type="ChEBI" id="CHEBI:61978"/>
        <dbReference type="EC" id="3.1.3.48"/>
    </reaction>
</comment>
<dbReference type="GO" id="GO:0004722">
    <property type="term" value="F:protein serine/threonine phosphatase activity"/>
    <property type="evidence" value="ECO:0007669"/>
    <property type="project" value="UniProtKB-EC"/>
</dbReference>
<keyword evidence="19" id="KW-1185">Reference proteome</keyword>
<dbReference type="PROSITE" id="PS00383">
    <property type="entry name" value="TYR_PHOSPHATASE_1"/>
    <property type="match status" value="1"/>
</dbReference>
<evidence type="ECO:0000259" key="17">
    <source>
        <dbReference type="PROSITE" id="PS50056"/>
    </source>
</evidence>
<keyword evidence="10" id="KW-0449">Lipoprotein</keyword>
<dbReference type="InterPro" id="IPR020422">
    <property type="entry name" value="TYR_PHOSPHATASE_DUAL_dom"/>
</dbReference>
<evidence type="ECO:0000256" key="10">
    <source>
        <dbReference type="ARBA" id="ARBA00023288"/>
    </source>
</evidence>
<evidence type="ECO:0000256" key="12">
    <source>
        <dbReference type="ARBA" id="ARBA00048336"/>
    </source>
</evidence>
<dbReference type="SMART" id="SM00404">
    <property type="entry name" value="PTPc_motif"/>
    <property type="match status" value="1"/>
</dbReference>
<dbReference type="EC" id="3.1.3.48" evidence="3"/>
<evidence type="ECO:0000256" key="13">
    <source>
        <dbReference type="ARBA" id="ARBA00051722"/>
    </source>
</evidence>
<dbReference type="Proteomes" id="UP001163046">
    <property type="component" value="Unassembled WGS sequence"/>
</dbReference>
<keyword evidence="5" id="KW-1003">Cell membrane</keyword>
<organism evidence="18 19">
    <name type="scientific">Desmophyllum pertusum</name>
    <dbReference type="NCBI Taxonomy" id="174260"/>
    <lineage>
        <taxon>Eukaryota</taxon>
        <taxon>Metazoa</taxon>
        <taxon>Cnidaria</taxon>
        <taxon>Anthozoa</taxon>
        <taxon>Hexacorallia</taxon>
        <taxon>Scleractinia</taxon>
        <taxon>Caryophylliina</taxon>
        <taxon>Caryophylliidae</taxon>
        <taxon>Desmophyllum</taxon>
    </lineage>
</organism>
<dbReference type="SMART" id="SM00195">
    <property type="entry name" value="DSPc"/>
    <property type="match status" value="1"/>
</dbReference>
<evidence type="ECO:0000256" key="2">
    <source>
        <dbReference type="ARBA" id="ARBA00008601"/>
    </source>
</evidence>
<comment type="catalytic activity">
    <reaction evidence="11">
        <text>O-phospho-L-seryl-[protein] + H2O = L-seryl-[protein] + phosphate</text>
        <dbReference type="Rhea" id="RHEA:20629"/>
        <dbReference type="Rhea" id="RHEA-COMP:9863"/>
        <dbReference type="Rhea" id="RHEA-COMP:11604"/>
        <dbReference type="ChEBI" id="CHEBI:15377"/>
        <dbReference type="ChEBI" id="CHEBI:29999"/>
        <dbReference type="ChEBI" id="CHEBI:43474"/>
        <dbReference type="ChEBI" id="CHEBI:83421"/>
        <dbReference type="EC" id="3.1.3.16"/>
    </reaction>
</comment>
<dbReference type="Gene3D" id="3.90.190.10">
    <property type="entry name" value="Protein tyrosine phosphatase superfamily"/>
    <property type="match status" value="1"/>
</dbReference>
<dbReference type="EMBL" id="MU826827">
    <property type="protein sequence ID" value="KAJ7374873.1"/>
    <property type="molecule type" value="Genomic_DNA"/>
</dbReference>
<comment type="catalytic activity">
    <reaction evidence="12">
        <text>O-phospho-L-threonyl-[protein] + H2O = L-threonyl-[protein] + phosphate</text>
        <dbReference type="Rhea" id="RHEA:47004"/>
        <dbReference type="Rhea" id="RHEA-COMP:11060"/>
        <dbReference type="Rhea" id="RHEA-COMP:11605"/>
        <dbReference type="ChEBI" id="CHEBI:15377"/>
        <dbReference type="ChEBI" id="CHEBI:30013"/>
        <dbReference type="ChEBI" id="CHEBI:43474"/>
        <dbReference type="ChEBI" id="CHEBI:61977"/>
        <dbReference type="EC" id="3.1.3.16"/>
    </reaction>
</comment>
<dbReference type="PROSITE" id="PS50054">
    <property type="entry name" value="TYR_PHOSPHATASE_DUAL"/>
    <property type="match status" value="1"/>
</dbReference>
<evidence type="ECO:0000256" key="4">
    <source>
        <dbReference type="ARBA" id="ARBA00013081"/>
    </source>
</evidence>
<dbReference type="AlphaFoldDB" id="A0A9W9Z6S5"/>
<dbReference type="SUPFAM" id="SSF52799">
    <property type="entry name" value="(Phosphotyrosine protein) phosphatases II"/>
    <property type="match status" value="1"/>
</dbReference>
<gene>
    <name evidence="18" type="primary">DUSP22</name>
    <name evidence="18" type="ORF">OS493_005226</name>
</gene>
<evidence type="ECO:0000256" key="14">
    <source>
        <dbReference type="ARBA" id="ARBA00068799"/>
    </source>
</evidence>
<dbReference type="GO" id="GO:0005886">
    <property type="term" value="C:plasma membrane"/>
    <property type="evidence" value="ECO:0007669"/>
    <property type="project" value="UniProtKB-SubCell"/>
</dbReference>
<evidence type="ECO:0000256" key="5">
    <source>
        <dbReference type="ARBA" id="ARBA00022475"/>
    </source>
</evidence>
<keyword evidence="7" id="KW-0378">Hydrolase</keyword>
<comment type="similarity">
    <text evidence="2">Belongs to the protein-tyrosine phosphatase family. Non-receptor class dual specificity subfamily.</text>
</comment>
<dbReference type="Pfam" id="PF00782">
    <property type="entry name" value="DSPc"/>
    <property type="match status" value="1"/>
</dbReference>
<keyword evidence="9" id="KW-0472">Membrane</keyword>
<evidence type="ECO:0000259" key="16">
    <source>
        <dbReference type="PROSITE" id="PS50054"/>
    </source>
</evidence>
<evidence type="ECO:0000313" key="19">
    <source>
        <dbReference type="Proteomes" id="UP001163046"/>
    </source>
</evidence>
<feature type="domain" description="Tyrosine specific protein phosphatases" evidence="17">
    <location>
        <begin position="65"/>
        <end position="122"/>
    </location>
</feature>
<evidence type="ECO:0000256" key="3">
    <source>
        <dbReference type="ARBA" id="ARBA00013064"/>
    </source>
</evidence>
<dbReference type="PROSITE" id="PS50056">
    <property type="entry name" value="TYR_PHOSPHATASE_2"/>
    <property type="match status" value="1"/>
</dbReference>
<comment type="subcellular location">
    <subcellularLocation>
        <location evidence="1">Cell membrane</location>
        <topology evidence="1">Lipid-anchor</topology>
        <orientation evidence="1">Cytoplasmic side</orientation>
    </subcellularLocation>
</comment>
<dbReference type="CDD" id="cd14519">
    <property type="entry name" value="DSP_DUSP22_15"/>
    <property type="match status" value="1"/>
</dbReference>
<evidence type="ECO:0000256" key="8">
    <source>
        <dbReference type="ARBA" id="ARBA00022912"/>
    </source>
</evidence>
<feature type="domain" description="Tyrosine-protein phosphatase" evidence="16">
    <location>
        <begin position="4"/>
        <end position="144"/>
    </location>
</feature>
<dbReference type="InterPro" id="IPR003595">
    <property type="entry name" value="Tyr_Pase_cat"/>
</dbReference>
<dbReference type="InterPro" id="IPR029021">
    <property type="entry name" value="Prot-tyrosine_phosphatase-like"/>
</dbReference>
<protein>
    <recommendedName>
        <fullName evidence="14">Dual specificity protein phosphatase 15</fullName>
        <ecNumber evidence="4">3.1.3.16</ecNumber>
        <ecNumber evidence="3">3.1.3.48</ecNumber>
    </recommendedName>
</protein>
<proteinExistence type="inferred from homology"/>
<dbReference type="GO" id="GO:0004725">
    <property type="term" value="F:protein tyrosine phosphatase activity"/>
    <property type="evidence" value="ECO:0007669"/>
    <property type="project" value="UniProtKB-EC"/>
</dbReference>
<dbReference type="EC" id="3.1.3.16" evidence="4"/>
<evidence type="ECO:0000256" key="7">
    <source>
        <dbReference type="ARBA" id="ARBA00022801"/>
    </source>
</evidence>
<evidence type="ECO:0000256" key="6">
    <source>
        <dbReference type="ARBA" id="ARBA00022707"/>
    </source>
</evidence>
<dbReference type="OrthoDB" id="9979246at2759"/>
<dbReference type="PRINTS" id="PR01908">
    <property type="entry name" value="ADSPHPHTASE"/>
</dbReference>
<dbReference type="PANTHER" id="PTHR45948">
    <property type="entry name" value="DUAL SPECIFICITY PROTEIN PHOSPHATASE DDB_G0269404-RELATED"/>
    <property type="match status" value="1"/>
</dbReference>
<feature type="compositionally biased region" description="Basic and acidic residues" evidence="15">
    <location>
        <begin position="202"/>
        <end position="221"/>
    </location>
</feature>
<keyword evidence="6" id="KW-0519">Myristate</keyword>
<evidence type="ECO:0000313" key="18">
    <source>
        <dbReference type="EMBL" id="KAJ7374873.1"/>
    </source>
</evidence>
<evidence type="ECO:0000256" key="9">
    <source>
        <dbReference type="ARBA" id="ARBA00023136"/>
    </source>
</evidence>
<sequence length="221" mass="25138">MGNGMNKVLPGLYLGNYRDAKDMEQLTKNNITHILAIHDNAQPVLEHLVYKCINAADSPDQEISGYFQDSIDFIHKCRLNNGACLVHCMAGVSRSTSLVAAYIMAVTQLNWRDAIKAIKCSRSIANPNYGFQRQLQDFCNSQASKQRERLRKDFPDTEFKDEEYLLELMANNEDKDVSEEDAIMNALCNHTTRTKLNSINKENQETSHENGEETSNKEQED</sequence>
<evidence type="ECO:0000256" key="15">
    <source>
        <dbReference type="SAM" id="MobiDB-lite"/>
    </source>
</evidence>
<evidence type="ECO:0000256" key="11">
    <source>
        <dbReference type="ARBA" id="ARBA00047761"/>
    </source>
</evidence>
<dbReference type="InterPro" id="IPR016130">
    <property type="entry name" value="Tyr_Pase_AS"/>
</dbReference>
<name>A0A9W9Z6S5_9CNID</name>
<feature type="region of interest" description="Disordered" evidence="15">
    <location>
        <begin position="195"/>
        <end position="221"/>
    </location>
</feature>
<dbReference type="InterPro" id="IPR000387">
    <property type="entry name" value="Tyr_Pase_dom"/>
</dbReference>
<evidence type="ECO:0000256" key="1">
    <source>
        <dbReference type="ARBA" id="ARBA00004342"/>
    </source>
</evidence>
<dbReference type="GO" id="GO:0007165">
    <property type="term" value="P:signal transduction"/>
    <property type="evidence" value="ECO:0007669"/>
    <property type="project" value="TreeGrafter"/>
</dbReference>
<comment type="caution">
    <text evidence="18">The sequence shown here is derived from an EMBL/GenBank/DDBJ whole genome shotgun (WGS) entry which is preliminary data.</text>
</comment>